<dbReference type="AlphaFoldDB" id="A0A840P319"/>
<protein>
    <recommendedName>
        <fullName evidence="3">GEVED domain-containing protein</fullName>
    </recommendedName>
</protein>
<proteinExistence type="predicted"/>
<evidence type="ECO:0000313" key="5">
    <source>
        <dbReference type="Proteomes" id="UP000578449"/>
    </source>
</evidence>
<feature type="compositionally biased region" description="Polar residues" evidence="1">
    <location>
        <begin position="43"/>
        <end position="59"/>
    </location>
</feature>
<evidence type="ECO:0000256" key="2">
    <source>
        <dbReference type="SAM" id="SignalP"/>
    </source>
</evidence>
<dbReference type="EMBL" id="JACHGN010000006">
    <property type="protein sequence ID" value="MBB5133379.1"/>
    <property type="molecule type" value="Genomic_DNA"/>
</dbReference>
<dbReference type="Proteomes" id="UP000578449">
    <property type="component" value="Unassembled WGS sequence"/>
</dbReference>
<dbReference type="InterPro" id="IPR045474">
    <property type="entry name" value="GEVED"/>
</dbReference>
<evidence type="ECO:0000259" key="3">
    <source>
        <dbReference type="Pfam" id="PF20009"/>
    </source>
</evidence>
<feature type="region of interest" description="Disordered" evidence="1">
    <location>
        <begin position="33"/>
        <end position="59"/>
    </location>
</feature>
<evidence type="ECO:0000313" key="4">
    <source>
        <dbReference type="EMBL" id="MBB5133379.1"/>
    </source>
</evidence>
<comment type="caution">
    <text evidence="4">The sequence shown here is derived from an EMBL/GenBank/DDBJ whole genome shotgun (WGS) entry which is preliminary data.</text>
</comment>
<name>A0A840P319_9ACTN</name>
<dbReference type="RefSeq" id="WP_185050356.1">
    <property type="nucleotide sequence ID" value="NZ_BAABIX010000001.1"/>
</dbReference>
<feature type="chain" id="PRO_5038984858" description="GEVED domain-containing protein" evidence="2">
    <location>
        <begin position="29"/>
        <end position="412"/>
    </location>
</feature>
<organism evidence="4 5">
    <name type="scientific">Thermocatellispora tengchongensis</name>
    <dbReference type="NCBI Taxonomy" id="1073253"/>
    <lineage>
        <taxon>Bacteria</taxon>
        <taxon>Bacillati</taxon>
        <taxon>Actinomycetota</taxon>
        <taxon>Actinomycetes</taxon>
        <taxon>Streptosporangiales</taxon>
        <taxon>Streptosporangiaceae</taxon>
        <taxon>Thermocatellispora</taxon>
    </lineage>
</organism>
<accession>A0A840P319</accession>
<keyword evidence="2" id="KW-0732">Signal</keyword>
<feature type="domain" description="GEVED" evidence="3">
    <location>
        <begin position="330"/>
        <end position="403"/>
    </location>
</feature>
<feature type="region of interest" description="Disordered" evidence="1">
    <location>
        <begin position="385"/>
        <end position="412"/>
    </location>
</feature>
<reference evidence="4 5" key="1">
    <citation type="submission" date="2020-08" db="EMBL/GenBank/DDBJ databases">
        <title>Genomic Encyclopedia of Type Strains, Phase IV (KMG-IV): sequencing the most valuable type-strain genomes for metagenomic binning, comparative biology and taxonomic classification.</title>
        <authorList>
            <person name="Goeker M."/>
        </authorList>
    </citation>
    <scope>NUCLEOTIDE SEQUENCE [LARGE SCALE GENOMIC DNA]</scope>
    <source>
        <strain evidence="4 5">DSM 45615</strain>
    </source>
</reference>
<dbReference type="Pfam" id="PF20009">
    <property type="entry name" value="GEVED"/>
    <property type="match status" value="1"/>
</dbReference>
<feature type="signal peptide" evidence="2">
    <location>
        <begin position="1"/>
        <end position="28"/>
    </location>
</feature>
<keyword evidence="5" id="KW-1185">Reference proteome</keyword>
<sequence>MNPHSGLGRRAGRAALGAAIAAAAVLSAADAGTGAAREPRTGESGQSRFTNTPQRATGITPSGVRVTVEKIPARGAYVASAQTLPADPAAPPDEYMLPANAKAVAGFSDRYEGFGVAADGWSHVATLRFSFSQPVRNPRLHISGTGGATANDDGARDAYWAGLRLSGGTPATPTFTKSAGFPGYTVSSTRIMPGRSLPAGRPACGVVYLCGSAQVDGTVTSFTVELHTRNVRYNGGAGAPFFYGAFRVTLEEDHSDAPASYGAASHTVTDAFLGGGATADQPGSVAFTPRALPRDTDDALARTPAPIRIRSQRGRHWLTVPVATRSATVLSGWLDLDRDGVFEPGERARNPLPAKATRATLSWPIPPGTRPGASWLRLRLATPGQAETPTGWADSGEVEDHPVLISGPAHGR</sequence>
<gene>
    <name evidence="4" type="ORF">HNP84_003105</name>
</gene>
<evidence type="ECO:0000256" key="1">
    <source>
        <dbReference type="SAM" id="MobiDB-lite"/>
    </source>
</evidence>